<proteinExistence type="predicted"/>
<keyword evidence="2" id="KW-1185">Reference proteome</keyword>
<dbReference type="EMBL" id="JAUEPS010000075">
    <property type="protein sequence ID" value="KAK0440697.1"/>
    <property type="molecule type" value="Genomic_DNA"/>
</dbReference>
<dbReference type="Proteomes" id="UP001175211">
    <property type="component" value="Unassembled WGS sequence"/>
</dbReference>
<organism evidence="1 2">
    <name type="scientific">Armillaria tabescens</name>
    <name type="common">Ringless honey mushroom</name>
    <name type="synonym">Agaricus tabescens</name>
    <dbReference type="NCBI Taxonomy" id="1929756"/>
    <lineage>
        <taxon>Eukaryota</taxon>
        <taxon>Fungi</taxon>
        <taxon>Dikarya</taxon>
        <taxon>Basidiomycota</taxon>
        <taxon>Agaricomycotina</taxon>
        <taxon>Agaricomycetes</taxon>
        <taxon>Agaricomycetidae</taxon>
        <taxon>Agaricales</taxon>
        <taxon>Marasmiineae</taxon>
        <taxon>Physalacriaceae</taxon>
        <taxon>Desarmillaria</taxon>
    </lineage>
</organism>
<name>A0AA39JEP5_ARMTA</name>
<evidence type="ECO:0000313" key="1">
    <source>
        <dbReference type="EMBL" id="KAK0440697.1"/>
    </source>
</evidence>
<gene>
    <name evidence="1" type="ORF">EV420DRAFT_1485906</name>
</gene>
<evidence type="ECO:0000313" key="2">
    <source>
        <dbReference type="Proteomes" id="UP001175211"/>
    </source>
</evidence>
<dbReference type="AlphaFoldDB" id="A0AA39JEP5"/>
<protein>
    <submittedName>
        <fullName evidence="1">Uncharacterized protein</fullName>
    </submittedName>
</protein>
<reference evidence="1" key="1">
    <citation type="submission" date="2023-06" db="EMBL/GenBank/DDBJ databases">
        <authorList>
            <consortium name="Lawrence Berkeley National Laboratory"/>
            <person name="Ahrendt S."/>
            <person name="Sahu N."/>
            <person name="Indic B."/>
            <person name="Wong-Bajracharya J."/>
            <person name="Merenyi Z."/>
            <person name="Ke H.-M."/>
            <person name="Monk M."/>
            <person name="Kocsube S."/>
            <person name="Drula E."/>
            <person name="Lipzen A."/>
            <person name="Balint B."/>
            <person name="Henrissat B."/>
            <person name="Andreopoulos B."/>
            <person name="Martin F.M."/>
            <person name="Harder C.B."/>
            <person name="Rigling D."/>
            <person name="Ford K.L."/>
            <person name="Foster G.D."/>
            <person name="Pangilinan J."/>
            <person name="Papanicolaou A."/>
            <person name="Barry K."/>
            <person name="LaButti K."/>
            <person name="Viragh M."/>
            <person name="Koriabine M."/>
            <person name="Yan M."/>
            <person name="Riley R."/>
            <person name="Champramary S."/>
            <person name="Plett K.L."/>
            <person name="Tsai I.J."/>
            <person name="Slot J."/>
            <person name="Sipos G."/>
            <person name="Plett J."/>
            <person name="Nagy L.G."/>
            <person name="Grigoriev I.V."/>
        </authorList>
    </citation>
    <scope>NUCLEOTIDE SEQUENCE</scope>
    <source>
        <strain evidence="1">CCBAS 213</strain>
    </source>
</reference>
<accession>A0AA39JEP5</accession>
<dbReference type="GeneID" id="85353865"/>
<sequence>MHFQNTPSANSNRGLRLNRPRIFKYCPAKKVLAIDWVSGGQTGFSASKNGNNGRLSRCRVQRPGHEWDENALLRDKLGGYVVEWYYAMGSCIWGSSAVSPIIFSDVNFQHCNLKGLSVGHASRYPNMLLYMGRVLGPTTGSGSRHFLRQSCRERAASSELSDSTLDDSNPFVGTHAHVEASNFNAAKTGVHTPASRNDINAIKLPENGTENTRLLGSASIPGGQVNRKLGMVLKAFSWILIKRRRNVARQ</sequence>
<dbReference type="RefSeq" id="XP_060323705.1">
    <property type="nucleotide sequence ID" value="XM_060470317.1"/>
</dbReference>
<comment type="caution">
    <text evidence="1">The sequence shown here is derived from an EMBL/GenBank/DDBJ whole genome shotgun (WGS) entry which is preliminary data.</text>
</comment>